<evidence type="ECO:0000256" key="1">
    <source>
        <dbReference type="ARBA" id="ARBA00023015"/>
    </source>
</evidence>
<keyword evidence="1" id="KW-0805">Transcription regulation</keyword>
<dbReference type="GO" id="GO:0003677">
    <property type="term" value="F:DNA binding"/>
    <property type="evidence" value="ECO:0007669"/>
    <property type="project" value="UniProtKB-KW"/>
</dbReference>
<dbReference type="InterPro" id="IPR002577">
    <property type="entry name" value="HTH_HxlR"/>
</dbReference>
<evidence type="ECO:0000313" key="5">
    <source>
        <dbReference type="EMBL" id="NML92206.1"/>
    </source>
</evidence>
<dbReference type="RefSeq" id="WP_169491481.1">
    <property type="nucleotide sequence ID" value="NZ_JABBGM010000001.1"/>
</dbReference>
<keyword evidence="2" id="KW-0238">DNA-binding</keyword>
<reference evidence="5 6" key="1">
    <citation type="submission" date="2020-04" db="EMBL/GenBank/DDBJ databases">
        <title>Novosphingobium sp. TW-4 isolated from soil.</title>
        <authorList>
            <person name="Dahal R.H."/>
            <person name="Chaudhary D.K."/>
        </authorList>
    </citation>
    <scope>NUCLEOTIDE SEQUENCE [LARGE SCALE GENOMIC DNA]</scope>
    <source>
        <strain evidence="5 6">TW-4</strain>
    </source>
</reference>
<evidence type="ECO:0000256" key="3">
    <source>
        <dbReference type="ARBA" id="ARBA00023163"/>
    </source>
</evidence>
<comment type="caution">
    <text evidence="5">The sequence shown here is derived from an EMBL/GenBank/DDBJ whole genome shotgun (WGS) entry which is preliminary data.</text>
</comment>
<dbReference type="Pfam" id="PF01638">
    <property type="entry name" value="HxlR"/>
    <property type="match status" value="1"/>
</dbReference>
<dbReference type="Proteomes" id="UP000583556">
    <property type="component" value="Unassembled WGS sequence"/>
</dbReference>
<name>A0A7Y0BLU8_9SPHN</name>
<dbReference type="EMBL" id="JABBGM010000001">
    <property type="protein sequence ID" value="NML92206.1"/>
    <property type="molecule type" value="Genomic_DNA"/>
</dbReference>
<dbReference type="PANTHER" id="PTHR33204">
    <property type="entry name" value="TRANSCRIPTIONAL REGULATOR, MARR FAMILY"/>
    <property type="match status" value="1"/>
</dbReference>
<dbReference type="AlphaFoldDB" id="A0A7Y0BLU8"/>
<dbReference type="Gene3D" id="1.10.10.10">
    <property type="entry name" value="Winged helix-like DNA-binding domain superfamily/Winged helix DNA-binding domain"/>
    <property type="match status" value="1"/>
</dbReference>
<dbReference type="SUPFAM" id="SSF46785">
    <property type="entry name" value="Winged helix' DNA-binding domain"/>
    <property type="match status" value="1"/>
</dbReference>
<dbReference type="InterPro" id="IPR036390">
    <property type="entry name" value="WH_DNA-bd_sf"/>
</dbReference>
<evidence type="ECO:0000313" key="6">
    <source>
        <dbReference type="Proteomes" id="UP000583556"/>
    </source>
</evidence>
<gene>
    <name evidence="5" type="ORF">HHL27_00790</name>
</gene>
<accession>A0A7Y0BLU8</accession>
<keyword evidence="6" id="KW-1185">Reference proteome</keyword>
<proteinExistence type="predicted"/>
<evidence type="ECO:0000256" key="2">
    <source>
        <dbReference type="ARBA" id="ARBA00023125"/>
    </source>
</evidence>
<dbReference type="PROSITE" id="PS51118">
    <property type="entry name" value="HTH_HXLR"/>
    <property type="match status" value="1"/>
</dbReference>
<organism evidence="5 6">
    <name type="scientific">Novosphingobium olei</name>
    <dbReference type="NCBI Taxonomy" id="2728851"/>
    <lineage>
        <taxon>Bacteria</taxon>
        <taxon>Pseudomonadati</taxon>
        <taxon>Pseudomonadota</taxon>
        <taxon>Alphaproteobacteria</taxon>
        <taxon>Sphingomonadales</taxon>
        <taxon>Sphingomonadaceae</taxon>
        <taxon>Novosphingobium</taxon>
    </lineage>
</organism>
<feature type="domain" description="HTH hxlR-type" evidence="4">
    <location>
        <begin position="34"/>
        <end position="138"/>
    </location>
</feature>
<evidence type="ECO:0000259" key="4">
    <source>
        <dbReference type="PROSITE" id="PS51118"/>
    </source>
</evidence>
<dbReference type="InterPro" id="IPR036388">
    <property type="entry name" value="WH-like_DNA-bd_sf"/>
</dbReference>
<protein>
    <submittedName>
        <fullName evidence="5">Helix-turn-helix transcriptional regulator</fullName>
    </submittedName>
</protein>
<dbReference type="PANTHER" id="PTHR33204:SF39">
    <property type="entry name" value="TRANSCRIPTIONAL REGULATORY PROTEIN"/>
    <property type="match status" value="1"/>
</dbReference>
<keyword evidence="3" id="KW-0804">Transcription</keyword>
<sequence length="152" mass="17101">MKGAIDLSGIDPAFHQQVDLLARDMSAHGVRRDEPVRTTFAMLGDRWSTLILLVLGFGTWRHAELRRVLGRLGAEEKISQRVLTLKLRAMERDGYVVRHVVPTVPPRVSYALTDLGAELRDHATGLIGWVNAHQQEIRKARVRFDLAEADAD</sequence>